<dbReference type="SUPFAM" id="SSF63829">
    <property type="entry name" value="Calcium-dependent phosphotriesterase"/>
    <property type="match status" value="1"/>
</dbReference>
<dbReference type="EMBL" id="RFFH01000033">
    <property type="protein sequence ID" value="RMI27716.1"/>
    <property type="molecule type" value="Genomic_DNA"/>
</dbReference>
<dbReference type="AlphaFoldDB" id="A0A3M2KSR9"/>
<evidence type="ECO:0000313" key="1">
    <source>
        <dbReference type="EMBL" id="RMI27716.1"/>
    </source>
</evidence>
<keyword evidence="2" id="KW-1185">Reference proteome</keyword>
<comment type="caution">
    <text evidence="1">The sequence shown here is derived from an EMBL/GenBank/DDBJ whole genome shotgun (WGS) entry which is preliminary data.</text>
</comment>
<protein>
    <submittedName>
        <fullName evidence="1">Uncharacterized protein</fullName>
    </submittedName>
</protein>
<gene>
    <name evidence="1" type="ORF">EBN03_33140</name>
</gene>
<dbReference type="PANTHER" id="PTHR10426:SF88">
    <property type="entry name" value="ADIPOCYTE PLASMA MEMBRANE-ASSOCIATED PROTEIN HEMOMUCIN-RELATED"/>
    <property type="match status" value="1"/>
</dbReference>
<dbReference type="Proteomes" id="UP000279275">
    <property type="component" value="Unassembled WGS sequence"/>
</dbReference>
<dbReference type="Gene3D" id="2.120.10.30">
    <property type="entry name" value="TolB, C-terminal domain"/>
    <property type="match status" value="2"/>
</dbReference>
<dbReference type="GO" id="GO:0016787">
    <property type="term" value="F:hydrolase activity"/>
    <property type="evidence" value="ECO:0007669"/>
    <property type="project" value="TreeGrafter"/>
</dbReference>
<name>A0A3M2KSR9_9NOCA</name>
<reference evidence="1 2" key="1">
    <citation type="submission" date="2018-10" db="EMBL/GenBank/DDBJ databases">
        <title>Isolation from cow dung.</title>
        <authorList>
            <person name="Ling L."/>
        </authorList>
    </citation>
    <scope>NUCLEOTIDE SEQUENCE [LARGE SCALE GENOMIC DNA]</scope>
    <source>
        <strain evidence="1 2">NEAU-LL90</strain>
    </source>
</reference>
<dbReference type="InterPro" id="IPR011042">
    <property type="entry name" value="6-blade_b-propeller_TolB-like"/>
</dbReference>
<sequence length="326" mass="33997">MLGCGGSHSGRRMRNYLRACVSVAVATAGIVAGQSNANADPLLPDCSDGWQSATLTTTPVPLENLESDGAGGFYLSASDIGELRHIDADGTVRTVLSGLVHPGGIRVAGNFVYFVTGDHFTAPTGELVRYDPTTGELVTLVTGLNMPNGLLLLPDGDLLVATSRDVHGISRYRPSTGEFTAGWADVPGANGLALAPDGRSVYTTDLTFQVEQIPLDAPHEVHRVLGVPDHVVLPDDLDATASGELYLADHAVGSVDRIDPATGTACTIVTGVVKPAPIRIPPDGPTSVRIAHDPDGWVLYVTAADGTLRRMVPPPGVDLTPGVRPH</sequence>
<evidence type="ECO:0000313" key="2">
    <source>
        <dbReference type="Proteomes" id="UP000279275"/>
    </source>
</evidence>
<proteinExistence type="predicted"/>
<organism evidence="1 2">
    <name type="scientific">Nocardia stercoris</name>
    <dbReference type="NCBI Taxonomy" id="2483361"/>
    <lineage>
        <taxon>Bacteria</taxon>
        <taxon>Bacillati</taxon>
        <taxon>Actinomycetota</taxon>
        <taxon>Actinomycetes</taxon>
        <taxon>Mycobacteriales</taxon>
        <taxon>Nocardiaceae</taxon>
        <taxon>Nocardia</taxon>
    </lineage>
</organism>
<accession>A0A3M2KSR9</accession>
<dbReference type="PANTHER" id="PTHR10426">
    <property type="entry name" value="STRICTOSIDINE SYNTHASE-RELATED"/>
    <property type="match status" value="1"/>
</dbReference>
<dbReference type="GO" id="GO:0012505">
    <property type="term" value="C:endomembrane system"/>
    <property type="evidence" value="ECO:0007669"/>
    <property type="project" value="TreeGrafter"/>
</dbReference>